<proteinExistence type="predicted"/>
<reference evidence="1" key="1">
    <citation type="submission" date="2020-03" db="EMBL/GenBank/DDBJ databases">
        <title>Draft sequencing of Paenibacilllus sp. S3N08.</title>
        <authorList>
            <person name="Kim D.-U."/>
        </authorList>
    </citation>
    <scope>NUCLEOTIDE SEQUENCE</scope>
    <source>
        <strain evidence="1">S3N08</strain>
    </source>
</reference>
<dbReference type="EMBL" id="JAAOIW010000022">
    <property type="protein sequence ID" value="NHN34771.1"/>
    <property type="molecule type" value="Genomic_DNA"/>
</dbReference>
<protein>
    <submittedName>
        <fullName evidence="1">Uncharacterized protein</fullName>
    </submittedName>
</protein>
<evidence type="ECO:0000313" key="2">
    <source>
        <dbReference type="Proteomes" id="UP001165962"/>
    </source>
</evidence>
<dbReference type="Proteomes" id="UP001165962">
    <property type="component" value="Unassembled WGS sequence"/>
</dbReference>
<name>A0ABX0JHM7_9BACL</name>
<organism evidence="1 2">
    <name type="scientific">Paenibacillus agricola</name>
    <dbReference type="NCBI Taxonomy" id="2716264"/>
    <lineage>
        <taxon>Bacteria</taxon>
        <taxon>Bacillati</taxon>
        <taxon>Bacillota</taxon>
        <taxon>Bacilli</taxon>
        <taxon>Bacillales</taxon>
        <taxon>Paenibacillaceae</taxon>
        <taxon>Paenibacillus</taxon>
    </lineage>
</organism>
<dbReference type="RefSeq" id="WP_166156348.1">
    <property type="nucleotide sequence ID" value="NZ_JAAOIW010000022.1"/>
</dbReference>
<keyword evidence="2" id="KW-1185">Reference proteome</keyword>
<gene>
    <name evidence="1" type="ORF">G9U52_34040</name>
</gene>
<sequence length="98" mass="11702">MKKSTTILLPEEVISVVQIADYEDKARKFTVYHLLQYWCMAAFEEWGSYRYGVDHAASIGFFQVKLRTFYFRYFKALFHLLVSKCNRKTSRKLAFPKE</sequence>
<evidence type="ECO:0000313" key="1">
    <source>
        <dbReference type="EMBL" id="NHN34771.1"/>
    </source>
</evidence>
<comment type="caution">
    <text evidence="1">The sequence shown here is derived from an EMBL/GenBank/DDBJ whole genome shotgun (WGS) entry which is preliminary data.</text>
</comment>
<accession>A0ABX0JHM7</accession>